<evidence type="ECO:0000259" key="4">
    <source>
        <dbReference type="Pfam" id="PF00266"/>
    </source>
</evidence>
<keyword evidence="3" id="KW-0663">Pyridoxal phosphate</keyword>
<dbReference type="PANTHER" id="PTHR14084:SF0">
    <property type="entry name" value="KYNURENINASE"/>
    <property type="match status" value="1"/>
</dbReference>
<dbReference type="GO" id="GO:0030170">
    <property type="term" value="F:pyridoxal phosphate binding"/>
    <property type="evidence" value="ECO:0007669"/>
    <property type="project" value="InterPro"/>
</dbReference>
<dbReference type="GO" id="GO:0009435">
    <property type="term" value="P:NAD+ biosynthetic process"/>
    <property type="evidence" value="ECO:0007669"/>
    <property type="project" value="InterPro"/>
</dbReference>
<dbReference type="GO" id="GO:0019441">
    <property type="term" value="P:L-tryptophan catabolic process to kynurenine"/>
    <property type="evidence" value="ECO:0007669"/>
    <property type="project" value="TreeGrafter"/>
</dbReference>
<dbReference type="Gene3D" id="3.40.640.10">
    <property type="entry name" value="Type I PLP-dependent aspartate aminotransferase-like (Major domain)"/>
    <property type="match status" value="1"/>
</dbReference>
<gene>
    <name evidence="5" type="ORF">SAMN05444394_0836</name>
</gene>
<evidence type="ECO:0000313" key="6">
    <source>
        <dbReference type="Proteomes" id="UP000185221"/>
    </source>
</evidence>
<evidence type="ECO:0000256" key="3">
    <source>
        <dbReference type="ARBA" id="ARBA00022898"/>
    </source>
</evidence>
<evidence type="ECO:0000256" key="2">
    <source>
        <dbReference type="ARBA" id="ARBA00022801"/>
    </source>
</evidence>
<dbReference type="OrthoDB" id="513408at2"/>
<protein>
    <submittedName>
        <fullName evidence="5">Selenocysteine lyase/Cysteine desulfurase</fullName>
    </submittedName>
</protein>
<keyword evidence="6" id="KW-1185">Reference proteome</keyword>
<dbReference type="EMBL" id="FSRC01000001">
    <property type="protein sequence ID" value="SIN69578.1"/>
    <property type="molecule type" value="Genomic_DNA"/>
</dbReference>
<accession>A0A1N6DFK9</accession>
<evidence type="ECO:0000256" key="1">
    <source>
        <dbReference type="ARBA" id="ARBA00022642"/>
    </source>
</evidence>
<evidence type="ECO:0000313" key="5">
    <source>
        <dbReference type="EMBL" id="SIN69578.1"/>
    </source>
</evidence>
<dbReference type="InterPro" id="IPR010111">
    <property type="entry name" value="Kynureninase"/>
</dbReference>
<dbReference type="GO" id="GO:0043420">
    <property type="term" value="P:anthranilate metabolic process"/>
    <property type="evidence" value="ECO:0007669"/>
    <property type="project" value="TreeGrafter"/>
</dbReference>
<keyword evidence="5" id="KW-0456">Lyase</keyword>
<dbReference type="PANTHER" id="PTHR14084">
    <property type="entry name" value="KYNURENINASE"/>
    <property type="match status" value="1"/>
</dbReference>
<dbReference type="GO" id="GO:0005737">
    <property type="term" value="C:cytoplasm"/>
    <property type="evidence" value="ECO:0007669"/>
    <property type="project" value="InterPro"/>
</dbReference>
<reference evidence="6" key="1">
    <citation type="submission" date="2016-11" db="EMBL/GenBank/DDBJ databases">
        <authorList>
            <person name="Varghese N."/>
            <person name="Submissions S."/>
        </authorList>
    </citation>
    <scope>NUCLEOTIDE SEQUENCE [LARGE SCALE GENOMIC DNA]</scope>
    <source>
        <strain evidence="6">DSM 15292</strain>
    </source>
</reference>
<sequence>MLSCQKHLFNLKPGVHYLNNAYRAPLLGSSEEAGIQSIIKQRNPFEFTQDDFFDGVMEVRTSFGSLVNCKANEVAVIPSTSYGFTSVLNNVPGGKGKKAIVVKDEFPSGYFSLERWVKEQGAELVIIGPDQNEAQKGASWNQRILDSINQDTAVILISSIHWMSGVKFDLKAIGERCQEVGAYFIVDGTQSVGALPMDVKEFNIDALICATYKWLLGPYSIALAFIGEKFQDGIPLEESWMNRVNARNFSSLSDYADQYQAGAGRFNVGETSNFIMMPMLKASLSQLLVWKPEGIQEYARLLNQPLRQFMEEIGGVVEKDAYLAYHLIAPKLPQKLDLISLKNKLDEHQVYLSARGENLRISVNVFNTEEDIAKLQEVIRGEL</sequence>
<dbReference type="GO" id="GO:0016829">
    <property type="term" value="F:lyase activity"/>
    <property type="evidence" value="ECO:0007669"/>
    <property type="project" value="UniProtKB-KW"/>
</dbReference>
<dbReference type="Gene3D" id="3.90.1150.10">
    <property type="entry name" value="Aspartate Aminotransferase, domain 1"/>
    <property type="match status" value="1"/>
</dbReference>
<organism evidence="5 6">
    <name type="scientific">Algoriphagus halophilus</name>
    <dbReference type="NCBI Taxonomy" id="226505"/>
    <lineage>
        <taxon>Bacteria</taxon>
        <taxon>Pseudomonadati</taxon>
        <taxon>Bacteroidota</taxon>
        <taxon>Cytophagia</taxon>
        <taxon>Cytophagales</taxon>
        <taxon>Cyclobacteriaceae</taxon>
        <taxon>Algoriphagus</taxon>
    </lineage>
</organism>
<feature type="domain" description="Aminotransferase class V" evidence="4">
    <location>
        <begin position="52"/>
        <end position="373"/>
    </location>
</feature>
<name>A0A1N6DFK9_9BACT</name>
<proteinExistence type="predicted"/>
<dbReference type="AlphaFoldDB" id="A0A1N6DFK9"/>
<dbReference type="Pfam" id="PF00266">
    <property type="entry name" value="Aminotran_5"/>
    <property type="match status" value="1"/>
</dbReference>
<dbReference type="STRING" id="226505.SAMN05444394_0836"/>
<keyword evidence="1" id="KW-0662">Pyridine nucleotide biosynthesis</keyword>
<dbReference type="RefSeq" id="WP_074223556.1">
    <property type="nucleotide sequence ID" value="NZ_FSRC01000001.1"/>
</dbReference>
<dbReference type="GO" id="GO:0030429">
    <property type="term" value="F:kynureninase activity"/>
    <property type="evidence" value="ECO:0007669"/>
    <property type="project" value="InterPro"/>
</dbReference>
<dbReference type="InterPro" id="IPR015422">
    <property type="entry name" value="PyrdxlP-dep_Trfase_small"/>
</dbReference>
<keyword evidence="2" id="KW-0378">Hydrolase</keyword>
<dbReference type="InterPro" id="IPR015424">
    <property type="entry name" value="PyrdxlP-dep_Trfase"/>
</dbReference>
<dbReference type="Proteomes" id="UP000185221">
    <property type="component" value="Unassembled WGS sequence"/>
</dbReference>
<dbReference type="InterPro" id="IPR015421">
    <property type="entry name" value="PyrdxlP-dep_Trfase_major"/>
</dbReference>
<dbReference type="InterPro" id="IPR000192">
    <property type="entry name" value="Aminotrans_V_dom"/>
</dbReference>
<dbReference type="SUPFAM" id="SSF53383">
    <property type="entry name" value="PLP-dependent transferases"/>
    <property type="match status" value="1"/>
</dbReference>